<dbReference type="GO" id="GO:0005524">
    <property type="term" value="F:ATP binding"/>
    <property type="evidence" value="ECO:0007669"/>
    <property type="project" value="InterPro"/>
</dbReference>
<evidence type="ECO:0000313" key="3">
    <source>
        <dbReference type="Proteomes" id="UP001178507"/>
    </source>
</evidence>
<dbReference type="EMBL" id="CAUJNA010000702">
    <property type="protein sequence ID" value="CAJ1380322.1"/>
    <property type="molecule type" value="Genomic_DNA"/>
</dbReference>
<feature type="transmembrane region" description="Helical" evidence="1">
    <location>
        <begin position="47"/>
        <end position="65"/>
    </location>
</feature>
<organism evidence="2 3">
    <name type="scientific">Effrenium voratum</name>
    <dbReference type="NCBI Taxonomy" id="2562239"/>
    <lineage>
        <taxon>Eukaryota</taxon>
        <taxon>Sar</taxon>
        <taxon>Alveolata</taxon>
        <taxon>Dinophyceae</taxon>
        <taxon>Suessiales</taxon>
        <taxon>Symbiodiniaceae</taxon>
        <taxon>Effrenium</taxon>
    </lineage>
</organism>
<dbReference type="SUPFAM" id="SSF140990">
    <property type="entry name" value="FtsH protease domain-like"/>
    <property type="match status" value="1"/>
</dbReference>
<dbReference type="Gene3D" id="1.20.58.760">
    <property type="entry name" value="Peptidase M41"/>
    <property type="match status" value="1"/>
</dbReference>
<evidence type="ECO:0008006" key="4">
    <source>
        <dbReference type="Google" id="ProtNLM"/>
    </source>
</evidence>
<gene>
    <name evidence="2" type="ORF">EVOR1521_LOCUS8292</name>
</gene>
<reference evidence="2" key="1">
    <citation type="submission" date="2023-08" db="EMBL/GenBank/DDBJ databases">
        <authorList>
            <person name="Chen Y."/>
            <person name="Shah S."/>
            <person name="Dougan E. K."/>
            <person name="Thang M."/>
            <person name="Chan C."/>
        </authorList>
    </citation>
    <scope>NUCLEOTIDE SEQUENCE</scope>
</reference>
<dbReference type="GO" id="GO:0004222">
    <property type="term" value="F:metalloendopeptidase activity"/>
    <property type="evidence" value="ECO:0007669"/>
    <property type="project" value="InterPro"/>
</dbReference>
<dbReference type="GO" id="GO:0004176">
    <property type="term" value="F:ATP-dependent peptidase activity"/>
    <property type="evidence" value="ECO:0007669"/>
    <property type="project" value="InterPro"/>
</dbReference>
<name>A0AA36I3G8_9DINO</name>
<dbReference type="GO" id="GO:0006508">
    <property type="term" value="P:proteolysis"/>
    <property type="evidence" value="ECO:0007669"/>
    <property type="project" value="InterPro"/>
</dbReference>
<keyword evidence="1" id="KW-0812">Transmembrane</keyword>
<keyword evidence="3" id="KW-1185">Reference proteome</keyword>
<dbReference type="AlphaFoldDB" id="A0AA36I3G8"/>
<evidence type="ECO:0000313" key="2">
    <source>
        <dbReference type="EMBL" id="CAJ1380322.1"/>
    </source>
</evidence>
<dbReference type="Proteomes" id="UP001178507">
    <property type="component" value="Unassembled WGS sequence"/>
</dbReference>
<keyword evidence="1" id="KW-1133">Transmembrane helix</keyword>
<sequence>MKDNGVDATQFLNPQDSTLDFVKTVLAGVLALGGAAFILAAKPGPGFVVFATLVSLTILFFDQVLNKGFGELLLLDTLGRSVSADYGQRVACHEAGHFLVAYLLGVMPKAYTLSAWEAFSKYNSMSTQAGTVFLDEAIQREMQSGQVSGKTLDSFVGVALGGIAAEYVTYGQANGGMSDIIQLEALFDALKFDQNQTNVLLRSSVMNTVAILREKQKAHTALVAAMLRGDSVGRCIEVLEQHL</sequence>
<dbReference type="InterPro" id="IPR037219">
    <property type="entry name" value="Peptidase_M41-like"/>
</dbReference>
<comment type="caution">
    <text evidence="2">The sequence shown here is derived from an EMBL/GenBank/DDBJ whole genome shotgun (WGS) entry which is preliminary data.</text>
</comment>
<dbReference type="PANTHER" id="PTHR33471">
    <property type="entry name" value="ATP-DEPENDENT ZINC METALLOPROTEASE-RELATED"/>
    <property type="match status" value="1"/>
</dbReference>
<proteinExistence type="predicted"/>
<dbReference type="PANTHER" id="PTHR33471:SF1">
    <property type="entry name" value="OS01G0382700 PROTEIN"/>
    <property type="match status" value="1"/>
</dbReference>
<evidence type="ECO:0000256" key="1">
    <source>
        <dbReference type="SAM" id="Phobius"/>
    </source>
</evidence>
<accession>A0AA36I3G8</accession>
<keyword evidence="1" id="KW-0472">Membrane</keyword>
<feature type="transmembrane region" description="Helical" evidence="1">
    <location>
        <begin position="21"/>
        <end position="41"/>
    </location>
</feature>
<protein>
    <recommendedName>
        <fullName evidence="4">ATP-dependent Zn protease</fullName>
    </recommendedName>
</protein>